<dbReference type="KEGG" id="cdn:BN940_17756"/>
<dbReference type="InterPro" id="IPR000866">
    <property type="entry name" value="AhpC/TSA"/>
</dbReference>
<dbReference type="CDD" id="cd02966">
    <property type="entry name" value="TlpA_like_family"/>
    <property type="match status" value="1"/>
</dbReference>
<dbReference type="HOGENOM" id="CLU_042529_11_1_4"/>
<sequence length="172" mass="18879">MEHVPYMDRRKFLHAVSLATLGLAAGARGAAASMLPADPVFGRTFADLQGRDQALSAYVGRPVLMNFWASWCAPCVREMPLLETLHQRHPDLAVLGLAIDTQANVERFLKKVQVSYPLLLTGTQGIPLMRELGNKGGGLPFTLLFDRRGRVADSVMGELRPDDIEARLGQIL</sequence>
<dbReference type="PANTHER" id="PTHR42852:SF13">
    <property type="entry name" value="PROTEIN DIPZ"/>
    <property type="match status" value="1"/>
</dbReference>
<dbReference type="InterPro" id="IPR006311">
    <property type="entry name" value="TAT_signal"/>
</dbReference>
<organism evidence="3 4">
    <name type="scientific">Castellaniella defragrans (strain DSM 12143 / CCUG 39792 / 65Phen)</name>
    <name type="common">Alcaligenes defragrans</name>
    <dbReference type="NCBI Taxonomy" id="1437824"/>
    <lineage>
        <taxon>Bacteria</taxon>
        <taxon>Pseudomonadati</taxon>
        <taxon>Pseudomonadota</taxon>
        <taxon>Betaproteobacteria</taxon>
        <taxon>Burkholderiales</taxon>
        <taxon>Alcaligenaceae</taxon>
        <taxon>Castellaniella</taxon>
    </lineage>
</organism>
<dbReference type="Pfam" id="PF00578">
    <property type="entry name" value="AhpC-TSA"/>
    <property type="match status" value="1"/>
</dbReference>
<keyword evidence="4" id="KW-1185">Reference proteome</keyword>
<dbReference type="SUPFAM" id="SSF52833">
    <property type="entry name" value="Thioredoxin-like"/>
    <property type="match status" value="1"/>
</dbReference>
<dbReference type="InterPro" id="IPR050553">
    <property type="entry name" value="Thioredoxin_ResA/DsbE_sf"/>
</dbReference>
<dbReference type="PROSITE" id="PS00194">
    <property type="entry name" value="THIOREDOXIN_1"/>
    <property type="match status" value="1"/>
</dbReference>
<dbReference type="InterPro" id="IPR017937">
    <property type="entry name" value="Thioredoxin_CS"/>
</dbReference>
<reference evidence="3 4" key="1">
    <citation type="journal article" date="2014" name="BMC Microbiol.">
        <title>The oxygen-independent metabolism of cyclic monoterpenes in Castellaniella defragrans 65Phen.</title>
        <authorList>
            <person name="Petasch J."/>
            <person name="Disch E.M."/>
            <person name="Markert S."/>
            <person name="Becher D."/>
            <person name="Schweder T."/>
            <person name="Huttel B."/>
            <person name="Reinhardt R."/>
            <person name="Harder J."/>
        </authorList>
    </citation>
    <scope>NUCLEOTIDE SEQUENCE [LARGE SCALE GENOMIC DNA]</scope>
    <source>
        <strain evidence="3">65Phen</strain>
    </source>
</reference>
<dbReference type="PANTHER" id="PTHR42852">
    <property type="entry name" value="THIOL:DISULFIDE INTERCHANGE PROTEIN DSBE"/>
    <property type="match status" value="1"/>
</dbReference>
<evidence type="ECO:0000313" key="4">
    <source>
        <dbReference type="Proteomes" id="UP000019805"/>
    </source>
</evidence>
<proteinExistence type="predicted"/>
<dbReference type="PROSITE" id="PS51318">
    <property type="entry name" value="TAT"/>
    <property type="match status" value="1"/>
</dbReference>
<evidence type="ECO:0000259" key="2">
    <source>
        <dbReference type="PROSITE" id="PS51352"/>
    </source>
</evidence>
<dbReference type="GO" id="GO:0015036">
    <property type="term" value="F:disulfide oxidoreductase activity"/>
    <property type="evidence" value="ECO:0007669"/>
    <property type="project" value="UniProtKB-ARBA"/>
</dbReference>
<dbReference type="Gene3D" id="3.40.30.10">
    <property type="entry name" value="Glutaredoxin"/>
    <property type="match status" value="1"/>
</dbReference>
<accession>W8X5W4</accession>
<evidence type="ECO:0000256" key="1">
    <source>
        <dbReference type="ARBA" id="ARBA00023284"/>
    </source>
</evidence>
<dbReference type="InterPro" id="IPR013766">
    <property type="entry name" value="Thioredoxin_domain"/>
</dbReference>
<feature type="domain" description="Thioredoxin" evidence="2">
    <location>
        <begin position="34"/>
        <end position="172"/>
    </location>
</feature>
<dbReference type="PROSITE" id="PS51352">
    <property type="entry name" value="THIOREDOXIN_2"/>
    <property type="match status" value="1"/>
</dbReference>
<evidence type="ECO:0000313" key="3">
    <source>
        <dbReference type="EMBL" id="CDM25982.1"/>
    </source>
</evidence>
<gene>
    <name evidence="3" type="ORF">BN940_17756</name>
</gene>
<dbReference type="STRING" id="1437824.BN940_17756"/>
<dbReference type="Proteomes" id="UP000019805">
    <property type="component" value="Chromosome"/>
</dbReference>
<dbReference type="AlphaFoldDB" id="W8X5W4"/>
<name>W8X5W4_CASD6</name>
<dbReference type="eggNOG" id="COG0526">
    <property type="taxonomic scope" value="Bacteria"/>
</dbReference>
<keyword evidence="1" id="KW-0676">Redox-active center</keyword>
<dbReference type="GO" id="GO:0016209">
    <property type="term" value="F:antioxidant activity"/>
    <property type="evidence" value="ECO:0007669"/>
    <property type="project" value="InterPro"/>
</dbReference>
<dbReference type="EMBL" id="HG916765">
    <property type="protein sequence ID" value="CDM25982.1"/>
    <property type="molecule type" value="Genomic_DNA"/>
</dbReference>
<dbReference type="InterPro" id="IPR036249">
    <property type="entry name" value="Thioredoxin-like_sf"/>
</dbReference>
<protein>
    <submittedName>
        <fullName evidence="3">Cytochrome c-type biogenesis protein ResA</fullName>
    </submittedName>
</protein>